<sequence length="437" mass="47214">MQNNIMAPSLDLSGKLIIKVQLGDDIRRIPIHNEDITYDELVLMMQRVYRGKLSTNDDIVIKYKDEDADLITIFDSSDLSFAIQCSRILKITLFVNGIQPTNIGDVRSLRRELQIVRDHVNAILDRIEPSSTPASAGDSVLPDSRSAAVKEAGERNYSVSRVAESKEFDPLSTQRSVSHDDSVQNKVMSSFGISGDAAPTTDRAGAATPDSISSIGSSSSVQRQQQLQQQQQQQQQPQHFQPSSMPSQVTSTVSVPGTPPTGHDQQQQPPQPGTGPYGQGQPGYQSQVPTSYSQAPSGQQQSQQYPSYAQPGQGGYGQLPPGQQQQQQQPQQPPQQQPGMYNQPGGPQVGYGFPTQPAPGQPQQQQQPQQMYTGVTGVTPNMQVPGQKFPGFSPQAGPGQQQSPSPTPPGSNPYSRGGPGYGGGYPKPATNYQQGYQ</sequence>
<dbReference type="InterPro" id="IPR033512">
    <property type="entry name" value="TFG"/>
</dbReference>
<evidence type="ECO:0000256" key="1">
    <source>
        <dbReference type="SAM" id="MobiDB-lite"/>
    </source>
</evidence>
<feature type="region of interest" description="Disordered" evidence="1">
    <location>
        <begin position="127"/>
        <end position="437"/>
    </location>
</feature>
<feature type="compositionally biased region" description="Low complexity" evidence="1">
    <location>
        <begin position="291"/>
        <end position="311"/>
    </location>
</feature>
<feature type="compositionally biased region" description="Low complexity" evidence="1">
    <location>
        <begin position="318"/>
        <end position="330"/>
    </location>
</feature>
<dbReference type="InterPro" id="IPR053793">
    <property type="entry name" value="PB1-like"/>
</dbReference>
<name>A0AAN9BLI7_9CAEN</name>
<dbReference type="GO" id="GO:0048208">
    <property type="term" value="P:COPII vesicle coating"/>
    <property type="evidence" value="ECO:0007669"/>
    <property type="project" value="InterPro"/>
</dbReference>
<evidence type="ECO:0000259" key="2">
    <source>
        <dbReference type="PROSITE" id="PS51745"/>
    </source>
</evidence>
<dbReference type="PANTHER" id="PTHR15335:SF7">
    <property type="entry name" value="PROTEIN TFG"/>
    <property type="match status" value="1"/>
</dbReference>
<protein>
    <recommendedName>
        <fullName evidence="2">PB1 domain-containing protein</fullName>
    </recommendedName>
</protein>
<dbReference type="CDD" id="cd06401">
    <property type="entry name" value="PB1_TFG"/>
    <property type="match status" value="1"/>
</dbReference>
<dbReference type="InterPro" id="IPR000270">
    <property type="entry name" value="PB1_dom"/>
</dbReference>
<comment type="caution">
    <text evidence="3">The sequence shown here is derived from an EMBL/GenBank/DDBJ whole genome shotgun (WGS) entry which is preliminary data.</text>
</comment>
<dbReference type="PANTHER" id="PTHR15335">
    <property type="entry name" value="PROTEIN TFG"/>
    <property type="match status" value="1"/>
</dbReference>
<dbReference type="SUPFAM" id="SSF54277">
    <property type="entry name" value="CAD &amp; PB1 domains"/>
    <property type="match status" value="1"/>
</dbReference>
<feature type="compositionally biased region" description="Low complexity" evidence="1">
    <location>
        <begin position="213"/>
        <end position="268"/>
    </location>
</feature>
<dbReference type="GO" id="GO:0070971">
    <property type="term" value="C:endoplasmic reticulum exit site"/>
    <property type="evidence" value="ECO:0007669"/>
    <property type="project" value="TreeGrafter"/>
</dbReference>
<dbReference type="SMART" id="SM00666">
    <property type="entry name" value="PB1"/>
    <property type="match status" value="1"/>
</dbReference>
<proteinExistence type="predicted"/>
<dbReference type="Proteomes" id="UP001374579">
    <property type="component" value="Unassembled WGS sequence"/>
</dbReference>
<dbReference type="InterPro" id="IPR034857">
    <property type="entry name" value="PB1_TFG"/>
</dbReference>
<keyword evidence="4" id="KW-1185">Reference proteome</keyword>
<feature type="compositionally biased region" description="Low complexity" evidence="1">
    <location>
        <begin position="337"/>
        <end position="346"/>
    </location>
</feature>
<organism evidence="3 4">
    <name type="scientific">Littorina saxatilis</name>
    <dbReference type="NCBI Taxonomy" id="31220"/>
    <lineage>
        <taxon>Eukaryota</taxon>
        <taxon>Metazoa</taxon>
        <taxon>Spiralia</taxon>
        <taxon>Lophotrochozoa</taxon>
        <taxon>Mollusca</taxon>
        <taxon>Gastropoda</taxon>
        <taxon>Caenogastropoda</taxon>
        <taxon>Littorinimorpha</taxon>
        <taxon>Littorinoidea</taxon>
        <taxon>Littorinidae</taxon>
        <taxon>Littorina</taxon>
    </lineage>
</organism>
<gene>
    <name evidence="3" type="ORF">V1264_015586</name>
</gene>
<dbReference type="EMBL" id="JBAMIC010000004">
    <property type="protein sequence ID" value="KAK7107712.1"/>
    <property type="molecule type" value="Genomic_DNA"/>
</dbReference>
<evidence type="ECO:0000313" key="3">
    <source>
        <dbReference type="EMBL" id="KAK7107712.1"/>
    </source>
</evidence>
<evidence type="ECO:0000313" key="4">
    <source>
        <dbReference type="Proteomes" id="UP001374579"/>
    </source>
</evidence>
<feature type="compositionally biased region" description="Polar residues" evidence="1">
    <location>
        <begin position="371"/>
        <end position="384"/>
    </location>
</feature>
<dbReference type="PROSITE" id="PS51745">
    <property type="entry name" value="PB1"/>
    <property type="match status" value="1"/>
</dbReference>
<feature type="compositionally biased region" description="Low complexity" evidence="1">
    <location>
        <begin position="390"/>
        <end position="404"/>
    </location>
</feature>
<feature type="domain" description="PB1" evidence="2">
    <location>
        <begin position="15"/>
        <end position="96"/>
    </location>
</feature>
<dbReference type="Pfam" id="PF00564">
    <property type="entry name" value="PB1"/>
    <property type="match status" value="1"/>
</dbReference>
<feature type="compositionally biased region" description="Low complexity" evidence="1">
    <location>
        <begin position="361"/>
        <end position="370"/>
    </location>
</feature>
<dbReference type="AlphaFoldDB" id="A0AAN9BLI7"/>
<reference evidence="3 4" key="1">
    <citation type="submission" date="2024-02" db="EMBL/GenBank/DDBJ databases">
        <title>Chromosome-scale genome assembly of the rough periwinkle Littorina saxatilis.</title>
        <authorList>
            <person name="De Jode A."/>
            <person name="Faria R."/>
            <person name="Formenti G."/>
            <person name="Sims Y."/>
            <person name="Smith T.P."/>
            <person name="Tracey A."/>
            <person name="Wood J.M.D."/>
            <person name="Zagrodzka Z.B."/>
            <person name="Johannesson K."/>
            <person name="Butlin R.K."/>
            <person name="Leder E.H."/>
        </authorList>
    </citation>
    <scope>NUCLEOTIDE SEQUENCE [LARGE SCALE GENOMIC DNA]</scope>
    <source>
        <strain evidence="3">Snail1</strain>
        <tissue evidence="3">Muscle</tissue>
    </source>
</reference>
<accession>A0AAN9BLI7</accession>
<dbReference type="Gene3D" id="3.10.20.90">
    <property type="entry name" value="Phosphatidylinositol 3-kinase Catalytic Subunit, Chain A, domain 1"/>
    <property type="match status" value="1"/>
</dbReference>
<dbReference type="GO" id="GO:0042802">
    <property type="term" value="F:identical protein binding"/>
    <property type="evidence" value="ECO:0007669"/>
    <property type="project" value="InterPro"/>
</dbReference>